<sequence>MCHPQQAEQQEAHQERDELIAHAQQSCQEFAAGGHVSDGVRGQFEHEQCRCNGEDAVDEGIHPTRFDEWARHGITLTYVRATRKPGATSRGLPRPARGDLICCRRSMD</sequence>
<evidence type="ECO:0000313" key="1">
    <source>
        <dbReference type="EMBL" id="MPN05385.1"/>
    </source>
</evidence>
<name>A0A645ETM6_9ZZZZ</name>
<comment type="caution">
    <text evidence="1">The sequence shown here is derived from an EMBL/GenBank/DDBJ whole genome shotgun (WGS) entry which is preliminary data.</text>
</comment>
<dbReference type="AlphaFoldDB" id="A0A645ETM6"/>
<organism evidence="1">
    <name type="scientific">bioreactor metagenome</name>
    <dbReference type="NCBI Taxonomy" id="1076179"/>
    <lineage>
        <taxon>unclassified sequences</taxon>
        <taxon>metagenomes</taxon>
        <taxon>ecological metagenomes</taxon>
    </lineage>
</organism>
<protein>
    <submittedName>
        <fullName evidence="1">Uncharacterized protein</fullName>
    </submittedName>
</protein>
<accession>A0A645ETM6</accession>
<dbReference type="EMBL" id="VSSQ01051299">
    <property type="protein sequence ID" value="MPN05385.1"/>
    <property type="molecule type" value="Genomic_DNA"/>
</dbReference>
<reference evidence="1" key="1">
    <citation type="submission" date="2019-08" db="EMBL/GenBank/DDBJ databases">
        <authorList>
            <person name="Kucharzyk K."/>
            <person name="Murdoch R.W."/>
            <person name="Higgins S."/>
            <person name="Loffler F."/>
        </authorList>
    </citation>
    <scope>NUCLEOTIDE SEQUENCE</scope>
</reference>
<proteinExistence type="predicted"/>
<gene>
    <name evidence="1" type="ORF">SDC9_152635</name>
</gene>